<evidence type="ECO:0000259" key="7">
    <source>
        <dbReference type="Pfam" id="PF23221"/>
    </source>
</evidence>
<keyword evidence="4" id="KW-0677">Repeat</keyword>
<dbReference type="InterPro" id="IPR045206">
    <property type="entry name" value="Maestro_heat-like_prot"/>
</dbReference>
<dbReference type="Pfam" id="PF00201">
    <property type="entry name" value="UDPGT"/>
    <property type="match status" value="2"/>
</dbReference>
<feature type="domain" description="Maestro-like HEAT-repeats" evidence="5">
    <location>
        <begin position="1068"/>
        <end position="1247"/>
    </location>
</feature>
<dbReference type="InterPro" id="IPR035595">
    <property type="entry name" value="UDP_glycos_trans_CS"/>
</dbReference>
<keyword evidence="11" id="KW-1185">Reference proteome</keyword>
<dbReference type="SUPFAM" id="SSF53756">
    <property type="entry name" value="UDP-Glycosyltransferase/glycogen phosphorylase"/>
    <property type="match status" value="3"/>
</dbReference>
<dbReference type="Proteomes" id="UP000824890">
    <property type="component" value="Unassembled WGS sequence"/>
</dbReference>
<feature type="domain" description="MROH2B-like N-terminal HEAT-repeats" evidence="7">
    <location>
        <begin position="121"/>
        <end position="334"/>
    </location>
</feature>
<organism evidence="10 11">
    <name type="scientific">Brassica napus</name>
    <name type="common">Rape</name>
    <dbReference type="NCBI Taxonomy" id="3708"/>
    <lineage>
        <taxon>Eukaryota</taxon>
        <taxon>Viridiplantae</taxon>
        <taxon>Streptophyta</taxon>
        <taxon>Embryophyta</taxon>
        <taxon>Tracheophyta</taxon>
        <taxon>Spermatophyta</taxon>
        <taxon>Magnoliopsida</taxon>
        <taxon>eudicotyledons</taxon>
        <taxon>Gunneridae</taxon>
        <taxon>Pentapetalae</taxon>
        <taxon>rosids</taxon>
        <taxon>malvids</taxon>
        <taxon>Brassicales</taxon>
        <taxon>Brassicaceae</taxon>
        <taxon>Brassiceae</taxon>
        <taxon>Brassica</taxon>
    </lineage>
</organism>
<dbReference type="InterPro" id="IPR056282">
    <property type="entry name" value="MROH2B-like_N_HEAT"/>
</dbReference>
<evidence type="ECO:0000313" key="11">
    <source>
        <dbReference type="Proteomes" id="UP000824890"/>
    </source>
</evidence>
<protein>
    <recommendedName>
        <fullName evidence="12">Protein SHOOT GRAVITROPISM 6</fullName>
    </recommendedName>
</protein>
<evidence type="ECO:0000313" key="10">
    <source>
        <dbReference type="EMBL" id="KAH0855254.1"/>
    </source>
</evidence>
<dbReference type="Pfam" id="PF23227">
    <property type="entry name" value="HEAT_MROH2B_C"/>
    <property type="match status" value="1"/>
</dbReference>
<dbReference type="Pfam" id="PF23221">
    <property type="entry name" value="HEAT_MROH2B_1st"/>
    <property type="match status" value="1"/>
</dbReference>
<evidence type="ECO:0000256" key="1">
    <source>
        <dbReference type="ARBA" id="ARBA00009995"/>
    </source>
</evidence>
<evidence type="ECO:0000256" key="2">
    <source>
        <dbReference type="ARBA" id="ARBA00022676"/>
    </source>
</evidence>
<dbReference type="SUPFAM" id="SSF48371">
    <property type="entry name" value="ARM repeat"/>
    <property type="match status" value="3"/>
</dbReference>
<dbReference type="PANTHER" id="PTHR23120">
    <property type="entry name" value="MAESTRO-RELATED HEAT DOMAIN-CONTAINING"/>
    <property type="match status" value="1"/>
</dbReference>
<dbReference type="InterPro" id="IPR002213">
    <property type="entry name" value="UDP_glucos_trans"/>
</dbReference>
<evidence type="ECO:0000259" key="9">
    <source>
        <dbReference type="Pfam" id="PF26168"/>
    </source>
</evidence>
<comment type="similarity">
    <text evidence="1">Belongs to the UDP-glycosyltransferase family.</text>
</comment>
<keyword evidence="3" id="KW-0808">Transferase</keyword>
<dbReference type="InterPro" id="IPR055406">
    <property type="entry name" value="HEAT_Maestro"/>
</dbReference>
<keyword evidence="2" id="KW-0328">Glycosyltransferase</keyword>
<evidence type="ECO:0000256" key="4">
    <source>
        <dbReference type="ARBA" id="ARBA00022737"/>
    </source>
</evidence>
<dbReference type="InterPro" id="IPR055408">
    <property type="entry name" value="HEAT_MROH2B-like"/>
</dbReference>
<name>A0ABQ7XIN3_BRANA</name>
<accession>A0ABQ7XIN3</accession>
<feature type="domain" description="MROH2B-like HEAT-repeats" evidence="6">
    <location>
        <begin position="339"/>
        <end position="965"/>
    </location>
</feature>
<dbReference type="InterPro" id="IPR016024">
    <property type="entry name" value="ARM-type_fold"/>
</dbReference>
<dbReference type="InterPro" id="IPR048465">
    <property type="entry name" value="Maestro-like_HEAT"/>
</dbReference>
<dbReference type="Pfam" id="PF21047">
    <property type="entry name" value="HEAT_Maestro"/>
    <property type="match status" value="1"/>
</dbReference>
<dbReference type="EMBL" id="JAGKQM010000112">
    <property type="protein sequence ID" value="KAH0855254.1"/>
    <property type="molecule type" value="Genomic_DNA"/>
</dbReference>
<dbReference type="Pfam" id="PF26168">
    <property type="entry name" value="Glyco_transf_N"/>
    <property type="match status" value="1"/>
</dbReference>
<evidence type="ECO:0008006" key="12">
    <source>
        <dbReference type="Google" id="ProtNLM"/>
    </source>
</evidence>
<dbReference type="InterPro" id="IPR011989">
    <property type="entry name" value="ARM-like"/>
</dbReference>
<dbReference type="CDD" id="cd03784">
    <property type="entry name" value="GT1_Gtf-like"/>
    <property type="match status" value="2"/>
</dbReference>
<dbReference type="Gene3D" id="3.40.50.2000">
    <property type="entry name" value="Glycogen Phosphorylase B"/>
    <property type="match status" value="4"/>
</dbReference>
<sequence length="2601" mass="289077">MPRNLVRFTSHPLTTAKLLGSIITIQQRDDPKATGLTPDTVPVPGCRAWSSGKEATQIINQPPRASPPESDPDLDHKLRFRMASSSLGSSIPAPEAVQLLVSSLADDSSVVREASMASLRDIASLNPLLVLDCCYAVSRGGRRRFGNMAGVFQVMAFSVGALEIGESDEAFMGKLAKIATAEIISSKELNADWQRQASGLLVSIGTHFPDLMMEELFLHLSGPASASPAMVQILADFASSDALQFTPRLKDVLSRVLPILGNVRDVHRPIFANAFKCWSQAVWLYITDLTSDSPLDSDVMSFLNSVFELLLRVWTTSRDHKVRVSTVEALGQMVGLITRTQLKSALPRLIPAILELYKKDHDDALLATCSLYNLLNASLLSESGPPLLEFEDLTIVLSTLLPVISINSENKRHSGSSVGRKAYNEVQRCFLTVGLVYPEDLFTFLLNKCKLKEDHLTFGALCVLKHLLPRLLEAWHSKRPLLIEAARSLLDEQSLAVRKALSELIVVMASHCYLVGPSGELFVEYLVRHSAIGEIDNLKAKGEPISPTQLRAVCGKGLLLLTVTIPEMEYILWPFLLKMIVPKVYTGAVATVCRCISELCRRRSSTTPMLIECKARADIPSPEELFTRLVVLLHNPLAKEQLATQILTVLNYLSPLFPKNISMFWQDEIPKMKAYVFDTEDLKLDPSYQENWDDMIINFLAESLDVTHDADWVISLGNAFAKQYNLYTPDDDHAALLHRCMGILLQKVNDRAYVRDKIDWMYEQADISIPANRLGLAKAMGLVAASHLDTVLEKLKVILDNVGKSIFQRILSLFSESYKTEDSDDIHAALALMYGYAAKYAPSSVIEARIDALVGTNMLSRLLHVRQQTAKQAVITAIDLLGRAVINASESGATFPLKRRDMMLDYVLTLMGRDENEGFAESSLELLHTQALALNACTTLVSVEPKLTVETRNRVMKATLGFFALPNDPSDVIGPLIDNLVSLLCAILLTSGEDGRSRAEQLLHLLRQLDQYVSSPVDYQRKRGCMAVHEMLLKFRKLCVAGYCALGCSGDCPHRKYVDRTVFLFPDREVLCLGDRVITYLPRCADTNSEVRKISAQILDQFFSISLSLPKAALSSGLDSEKSYKALSSLEDVIAILKSDASIDPSEVFNRIVSSICALLTVDELVAALHSCTPAICDKIRQSAEGAIQAVTEFVSRRGSQLNDNDISRTTQSLLSAAVHITEKSLRVEAIGAISALAENTQSSIVFSEVLATAGKDIVTKDITRMRGGWPMQDAFYAFSQHTELSVSFMEHLISVLNRSSLVKADSHKDSHKGDNTSSSSETHVEDELLQAAIFALTAFFRGGGKTGKKAVEKSYSSVVGALTLQLGSCHGLASAGQQDPLRVLLTSFQAFCECVGDLEMGKILARSGEQREKEKWVDLIGDIAGCISIKRPKEVQHICIILTKALNRPQRFQREAAAAALSEFIRYSGDFSSVMEEMVEALCRHVSDDSPTVRRLCLRGLVQMPSACMNHYTTQVIGVILALLDDLDESVQLTAVSCLLMVTESASNDAVEPILLNLSVRLRNLQISMDPKMRANAFAAFGAACLCQRLPRKQGPVKHWPLNQFPCGIRGNKSDIGTRLCTICLPWKHICNLPLTQLKELVLGLNESHGPFIWVIRGREKNKELVEWILESRFAERIKDTGLLVKGLSPQMIRKRRWKINGLAHEVAEEGGSSHSNITSLLEDIMQQRGVTITIVTTPHNANRFKSVLNRAIQSGLPIHLVEVKFPSQESSSSEVHENIDLLDSLGASMPFFKSIIMLEEPVENLFKEIEPRPSCIIADMCLPFTNRIAKNFGIPKIIFHGMCCFNLLCMHIMRQHYEFLDTIESDKEYFTVPNFPDKAEFTKSQIPMITQGAGVWKEILDGIDDGDNTSYGVIVNTFEELEPAYVRDYKKVKEGRVWSIGPVSLCNKEGVDQAERGNKAAIDQEECVKWLDSKEEGSVLYICLGSICNLPLSQLKELGLGLEESQRPFIWVIRGWEKYAELLEWLSGSGFKERIKERGLLIRGWSPQMLILSHPAVGGFLTHCGWNSTLEGITSGVPLLTWPLFGDQFCNEKLAVQVLKVGVRAGVEDSMSWGEEEKIGVLVDKEGVKKAVEELMGDSDEAIERRARVKELGKLAHKARGVTITIVTTPQNEARFKNILSRAIQSGLPIRLEHVKITFQEVGLLEEHENVDSLDSMELIVPFFKAVNMVEEPVMKLMEEMKPKPTCLISDFCLPYTSKIAKKLNIPKIVFHGVSSFCLLCMHILHRNLEILEALKSDKERFLVPNFPDRVEFTKPQVEADDTSYGVIINTFQELESAYVKDYKEARAGKVWSIGPVSLCNKVGVDKAQRGKQAAIDQDECLKWLDSKEKRSVLYVCLGSICNVPLAQLKELGLGLEESQRPFIWVIRGWEKYNELAEWFLESGFEERNKERGLLIKGWSPQILILSHPAVGGFLTHCGWNSTLEGITSGVPLITWPLFGDQFCNQKLVVEVLKAGVSVGVEEVMRFGEEEKIGVLVDREGVKKAVEDLMGESEEGKERRKRVKELGELAHKAVEEEGSSHSNITCFLEDMVQVAQSKK</sequence>
<evidence type="ECO:0000259" key="8">
    <source>
        <dbReference type="Pfam" id="PF23227"/>
    </source>
</evidence>
<evidence type="ECO:0000259" key="5">
    <source>
        <dbReference type="Pfam" id="PF21047"/>
    </source>
</evidence>
<dbReference type="Pfam" id="PF23210">
    <property type="entry name" value="HEAT_Maestro_2"/>
    <property type="match status" value="1"/>
</dbReference>
<comment type="caution">
    <text evidence="10">The sequence shown here is derived from an EMBL/GenBank/DDBJ whole genome shotgun (WGS) entry which is preliminary data.</text>
</comment>
<proteinExistence type="inferred from homology"/>
<dbReference type="PROSITE" id="PS00375">
    <property type="entry name" value="UDPGT"/>
    <property type="match status" value="2"/>
</dbReference>
<evidence type="ECO:0000256" key="3">
    <source>
        <dbReference type="ARBA" id="ARBA00022679"/>
    </source>
</evidence>
<reference evidence="10 11" key="1">
    <citation type="submission" date="2021-05" db="EMBL/GenBank/DDBJ databases">
        <title>Genome Assembly of Synthetic Allotetraploid Brassica napus Reveals Homoeologous Exchanges between Subgenomes.</title>
        <authorList>
            <person name="Davis J.T."/>
        </authorList>
    </citation>
    <scope>NUCLEOTIDE SEQUENCE [LARGE SCALE GENOMIC DNA]</scope>
    <source>
        <strain evidence="11">cv. Da-Ae</strain>
        <tissue evidence="10">Seedling</tissue>
    </source>
</reference>
<gene>
    <name evidence="10" type="ORF">HID58_016680</name>
</gene>
<dbReference type="InterPro" id="IPR058980">
    <property type="entry name" value="Glyco_transf_N"/>
</dbReference>
<feature type="domain" description="Maestro/Maestro-like HEAT-repeats" evidence="8">
    <location>
        <begin position="1480"/>
        <end position="1586"/>
    </location>
</feature>
<dbReference type="Gene3D" id="1.25.10.10">
    <property type="entry name" value="Leucine-rich Repeat Variant"/>
    <property type="match status" value="2"/>
</dbReference>
<evidence type="ECO:0000259" key="6">
    <source>
        <dbReference type="Pfam" id="PF23210"/>
    </source>
</evidence>
<dbReference type="PANTHER" id="PTHR23120:SF0">
    <property type="entry name" value="MAESTRO HEAT-LIKE REPEAT FAMILY MEMBER 1"/>
    <property type="match status" value="1"/>
</dbReference>
<feature type="domain" description="Glycosyltransferase N-terminal" evidence="9">
    <location>
        <begin position="2222"/>
        <end position="2359"/>
    </location>
</feature>